<dbReference type="InterPro" id="IPR011663">
    <property type="entry name" value="UTRA"/>
</dbReference>
<evidence type="ECO:0000256" key="6">
    <source>
        <dbReference type="ARBA" id="ARBA00058362"/>
    </source>
</evidence>
<dbReference type="AlphaFoldDB" id="A0A379ZRI1"/>
<dbReference type="PRINTS" id="PR00035">
    <property type="entry name" value="HTHGNTR"/>
</dbReference>
<dbReference type="SMART" id="SM00866">
    <property type="entry name" value="UTRA"/>
    <property type="match status" value="1"/>
</dbReference>
<dbReference type="FunFam" id="1.10.10.10:FF:000079">
    <property type="entry name" value="GntR family transcriptional regulator"/>
    <property type="match status" value="1"/>
</dbReference>
<evidence type="ECO:0000256" key="5">
    <source>
        <dbReference type="ARBA" id="ARBA00023163"/>
    </source>
</evidence>
<name>A0A379ZRI1_9GAMM</name>
<keyword evidence="12" id="KW-1185">Reference proteome</keyword>
<dbReference type="KEGG" id="salg:BS332_06615"/>
<evidence type="ECO:0000256" key="9">
    <source>
        <dbReference type="NCBIfam" id="TIGR02018"/>
    </source>
</evidence>
<dbReference type="EMBL" id="UGYO01000001">
    <property type="protein sequence ID" value="SUI66296.1"/>
    <property type="molecule type" value="Genomic_DNA"/>
</dbReference>
<dbReference type="GO" id="GO:0003700">
    <property type="term" value="F:DNA-binding transcription factor activity"/>
    <property type="evidence" value="ECO:0007669"/>
    <property type="project" value="UniProtKB-UniRule"/>
</dbReference>
<reference evidence="11 12" key="1">
    <citation type="submission" date="2018-06" db="EMBL/GenBank/DDBJ databases">
        <authorList>
            <consortium name="Pathogen Informatics"/>
            <person name="Doyle S."/>
        </authorList>
    </citation>
    <scope>NUCLEOTIDE SEQUENCE [LARGE SCALE GENOMIC DNA]</scope>
    <source>
        <strain evidence="11 12">NCTC10738</strain>
    </source>
</reference>
<accession>A0A379ZRI1</accession>
<keyword evidence="3" id="KW-0805">Transcription regulation</keyword>
<dbReference type="CDD" id="cd07377">
    <property type="entry name" value="WHTH_GntR"/>
    <property type="match status" value="1"/>
</dbReference>
<evidence type="ECO:0000256" key="7">
    <source>
        <dbReference type="ARBA" id="ARBA00060686"/>
    </source>
</evidence>
<comment type="pathway">
    <text evidence="7">Amino-acid degradation; L-histidine degradation into L-glutamate [regulation].</text>
</comment>
<organism evidence="11 12">
    <name type="scientific">Shewanella algae</name>
    <dbReference type="NCBI Taxonomy" id="38313"/>
    <lineage>
        <taxon>Bacteria</taxon>
        <taxon>Pseudomonadati</taxon>
        <taxon>Pseudomonadota</taxon>
        <taxon>Gammaproteobacteria</taxon>
        <taxon>Alteromonadales</taxon>
        <taxon>Shewanellaceae</taxon>
        <taxon>Shewanella</taxon>
    </lineage>
</organism>
<feature type="domain" description="HTH gntR-type" evidence="10">
    <location>
        <begin position="3"/>
        <end position="71"/>
    </location>
</feature>
<dbReference type="InterPro" id="IPR050679">
    <property type="entry name" value="Bact_HTH_transcr_reg"/>
</dbReference>
<dbReference type="PROSITE" id="PS50949">
    <property type="entry name" value="HTH_GNTR"/>
    <property type="match status" value="1"/>
</dbReference>
<dbReference type="InterPro" id="IPR028978">
    <property type="entry name" value="Chorismate_lyase_/UTRA_dom_sf"/>
</dbReference>
<dbReference type="InterPro" id="IPR036388">
    <property type="entry name" value="WH-like_DNA-bd_sf"/>
</dbReference>
<dbReference type="FunFam" id="3.40.1410.10:FF:000004">
    <property type="entry name" value="Histidine utilization repressor"/>
    <property type="match status" value="1"/>
</dbReference>
<evidence type="ECO:0000256" key="8">
    <source>
        <dbReference type="ARBA" id="ARBA00071620"/>
    </source>
</evidence>
<dbReference type="RefSeq" id="WP_028780547.1">
    <property type="nucleotide sequence ID" value="NZ_CAXOJE010000013.1"/>
</dbReference>
<dbReference type="GO" id="GO:0003677">
    <property type="term" value="F:DNA binding"/>
    <property type="evidence" value="ECO:0007669"/>
    <property type="project" value="UniProtKB-UniRule"/>
</dbReference>
<keyword evidence="4" id="KW-0238">DNA-binding</keyword>
<dbReference type="Pfam" id="PF00392">
    <property type="entry name" value="GntR"/>
    <property type="match status" value="1"/>
</dbReference>
<evidence type="ECO:0000256" key="4">
    <source>
        <dbReference type="ARBA" id="ARBA00023125"/>
    </source>
</evidence>
<dbReference type="SUPFAM" id="SSF64288">
    <property type="entry name" value="Chorismate lyase-like"/>
    <property type="match status" value="1"/>
</dbReference>
<protein>
    <recommendedName>
        <fullName evidence="8 9">Histidine utilization repressor</fullName>
    </recommendedName>
</protein>
<evidence type="ECO:0000256" key="3">
    <source>
        <dbReference type="ARBA" id="ARBA00023015"/>
    </source>
</evidence>
<keyword evidence="5" id="KW-0804">Transcription</keyword>
<dbReference type="SMART" id="SM00345">
    <property type="entry name" value="HTH_GNTR"/>
    <property type="match status" value="1"/>
</dbReference>
<dbReference type="PANTHER" id="PTHR44846">
    <property type="entry name" value="MANNOSYL-D-GLYCERATE TRANSPORT/METABOLISM SYSTEM REPRESSOR MNGR-RELATED"/>
    <property type="match status" value="1"/>
</dbReference>
<evidence type="ECO:0000313" key="11">
    <source>
        <dbReference type="EMBL" id="SUI66296.1"/>
    </source>
</evidence>
<dbReference type="InterPro" id="IPR036390">
    <property type="entry name" value="WH_DNA-bd_sf"/>
</dbReference>
<dbReference type="InterPro" id="IPR010248">
    <property type="entry name" value="His_ut_repres"/>
</dbReference>
<gene>
    <name evidence="11" type="primary">yvoA_2</name>
    <name evidence="11" type="ORF">NCTC10738_01803</name>
</gene>
<dbReference type="PANTHER" id="PTHR44846:SF16">
    <property type="entry name" value="TRANSCRIPTIONAL REGULATOR PHNF-RELATED"/>
    <property type="match status" value="1"/>
</dbReference>
<evidence type="ECO:0000259" key="10">
    <source>
        <dbReference type="PROSITE" id="PS50949"/>
    </source>
</evidence>
<dbReference type="Gene3D" id="1.10.10.10">
    <property type="entry name" value="Winged helix-like DNA-binding domain superfamily/Winged helix DNA-binding domain"/>
    <property type="match status" value="1"/>
</dbReference>
<dbReference type="NCBIfam" id="TIGR02018">
    <property type="entry name" value="his_ut_repres"/>
    <property type="match status" value="1"/>
</dbReference>
<dbReference type="SUPFAM" id="SSF46785">
    <property type="entry name" value="Winged helix' DNA-binding domain"/>
    <property type="match status" value="1"/>
</dbReference>
<dbReference type="GO" id="GO:0006547">
    <property type="term" value="P:L-histidine metabolic process"/>
    <property type="evidence" value="ECO:0007669"/>
    <property type="project" value="UniProtKB-UniRule"/>
</dbReference>
<dbReference type="GO" id="GO:0045892">
    <property type="term" value="P:negative regulation of DNA-templated transcription"/>
    <property type="evidence" value="ECO:0007669"/>
    <property type="project" value="UniProtKB-UniRule"/>
</dbReference>
<dbReference type="Proteomes" id="UP000254069">
    <property type="component" value="Unassembled WGS sequence"/>
</dbReference>
<proteinExistence type="predicted"/>
<evidence type="ECO:0000256" key="2">
    <source>
        <dbReference type="ARBA" id="ARBA00022808"/>
    </source>
</evidence>
<evidence type="ECO:0000256" key="1">
    <source>
        <dbReference type="ARBA" id="ARBA00022491"/>
    </source>
</evidence>
<keyword evidence="1" id="KW-0678">Repressor</keyword>
<keyword evidence="2" id="KW-0369">Histidine metabolism</keyword>
<dbReference type="Gene3D" id="3.40.1410.10">
    <property type="entry name" value="Chorismate lyase-like"/>
    <property type="match status" value="1"/>
</dbReference>
<dbReference type="InterPro" id="IPR000524">
    <property type="entry name" value="Tscrpt_reg_HTH_GntR"/>
</dbReference>
<evidence type="ECO:0000313" key="12">
    <source>
        <dbReference type="Proteomes" id="UP000254069"/>
    </source>
</evidence>
<sequence length="240" mass="27030">MSTAKFARIKQYISDRIESGEWVEHSRVPSENQLAELFECSRMTARRALTELVDNGVLERSQGLGTFVAEFKSQSSMLSIRNIADEIKARGHGYSVQVLELTAIEALAPIAIALGLETGSRVFYSVLVHCEEGLPLQLEERFVNPQLIPDYLQQDFNLQTPHEYLSQVAPLTEARHTIEAIVANEQIRARLAIPASEPCLQILRRTWSRQGVVSFARLIHPGSRFRLGGHLTFRGEHKPK</sequence>
<comment type="function">
    <text evidence="6">Repressor which binds to the hutP region in the histidine utilization (hut) operon. It blocks the expression of all the hut genes in the absence of inducer.</text>
</comment>
<dbReference type="Pfam" id="PF07702">
    <property type="entry name" value="UTRA"/>
    <property type="match status" value="1"/>
</dbReference>